<dbReference type="OrthoDB" id="202203at2759"/>
<evidence type="ECO:0000256" key="1">
    <source>
        <dbReference type="ARBA" id="ARBA00006442"/>
    </source>
</evidence>
<dbReference type="PRINTS" id="PR00469">
    <property type="entry name" value="PNDRDTASEII"/>
</dbReference>
<keyword evidence="7" id="KW-1185">Reference proteome</keyword>
<dbReference type="SUPFAM" id="SSF51905">
    <property type="entry name" value="FAD/NAD(P)-binding domain"/>
    <property type="match status" value="1"/>
</dbReference>
<dbReference type="PANTHER" id="PTHR43735:SF3">
    <property type="entry name" value="FERROPTOSIS SUPPRESSOR PROTEIN 1"/>
    <property type="match status" value="1"/>
</dbReference>
<evidence type="ECO:0000256" key="4">
    <source>
        <dbReference type="ARBA" id="ARBA00023002"/>
    </source>
</evidence>
<evidence type="ECO:0000313" key="7">
    <source>
        <dbReference type="Proteomes" id="UP000700596"/>
    </source>
</evidence>
<dbReference type="Pfam" id="PF07992">
    <property type="entry name" value="Pyr_redox_2"/>
    <property type="match status" value="1"/>
</dbReference>
<keyword evidence="2" id="KW-0285">Flavoprotein</keyword>
<feature type="domain" description="FAD/NAD(P)-binding" evidence="5">
    <location>
        <begin position="6"/>
        <end position="308"/>
    </location>
</feature>
<dbReference type="GO" id="GO:0050660">
    <property type="term" value="F:flavin adenine dinucleotide binding"/>
    <property type="evidence" value="ECO:0007669"/>
    <property type="project" value="TreeGrafter"/>
</dbReference>
<dbReference type="PANTHER" id="PTHR43735">
    <property type="entry name" value="APOPTOSIS-INDUCING FACTOR 1"/>
    <property type="match status" value="1"/>
</dbReference>
<evidence type="ECO:0000256" key="2">
    <source>
        <dbReference type="ARBA" id="ARBA00022630"/>
    </source>
</evidence>
<reference evidence="6" key="1">
    <citation type="journal article" date="2021" name="Nat. Commun.">
        <title>Genetic determinants of endophytism in the Arabidopsis root mycobiome.</title>
        <authorList>
            <person name="Mesny F."/>
            <person name="Miyauchi S."/>
            <person name="Thiergart T."/>
            <person name="Pickel B."/>
            <person name="Atanasova L."/>
            <person name="Karlsson M."/>
            <person name="Huettel B."/>
            <person name="Barry K.W."/>
            <person name="Haridas S."/>
            <person name="Chen C."/>
            <person name="Bauer D."/>
            <person name="Andreopoulos W."/>
            <person name="Pangilinan J."/>
            <person name="LaButti K."/>
            <person name="Riley R."/>
            <person name="Lipzen A."/>
            <person name="Clum A."/>
            <person name="Drula E."/>
            <person name="Henrissat B."/>
            <person name="Kohler A."/>
            <person name="Grigoriev I.V."/>
            <person name="Martin F.M."/>
            <person name="Hacquard S."/>
        </authorList>
    </citation>
    <scope>NUCLEOTIDE SEQUENCE</scope>
    <source>
        <strain evidence="6">MPI-CAGE-CH-0243</strain>
    </source>
</reference>
<dbReference type="PRINTS" id="PR00368">
    <property type="entry name" value="FADPNR"/>
</dbReference>
<name>A0A9P9DUY0_9PLEO</name>
<comment type="similarity">
    <text evidence="1">Belongs to the FAD-dependent oxidoreductase family.</text>
</comment>
<evidence type="ECO:0000259" key="5">
    <source>
        <dbReference type="Pfam" id="PF07992"/>
    </source>
</evidence>
<proteinExistence type="inferred from homology"/>
<evidence type="ECO:0000313" key="6">
    <source>
        <dbReference type="EMBL" id="KAH7125519.1"/>
    </source>
</evidence>
<sequence>MSSQRNIVVLGGSISGLGAAHYTLKHILPALKAKNDGAKYHVYLIDASRHWYFRPAAPRVSTSTSLLAAEKVLFDIESNFQQYSADDFTFIQARASGLDPDARKVKFIRSKSLTEEELPYHALVVATGSRTYAPSLSTQSDSDALLNSIKTMNDSVSKAQDITIIGGGPSSIETAAEIGEFRNGKPGWFSTPPRQANITLITASPQLLPNLRADIAKTAEKKLKDLGVDVVYNTRIVSTKESGGKTTITLSKGDTITTDLYVPALGVLPNSDYIPSTLLDSRNYIITNGKTLRVDAAGPRVYSIGDVASYSGNNVFDILNSQPVLHANLTRDLLSFDAANPAAKPRGKDREFKPSTSPAIVVPVGTAGGVGQAFGWRIPSFLVYFKARDYMLGMSGVSTASGGGVAKAVKLTAEERV</sequence>
<dbReference type="GO" id="GO:0005737">
    <property type="term" value="C:cytoplasm"/>
    <property type="evidence" value="ECO:0007669"/>
    <property type="project" value="TreeGrafter"/>
</dbReference>
<dbReference type="AlphaFoldDB" id="A0A9P9DUY0"/>
<dbReference type="Gene3D" id="3.50.50.100">
    <property type="match status" value="1"/>
</dbReference>
<gene>
    <name evidence="6" type="ORF">B0J11DRAFT_308335</name>
</gene>
<comment type="caution">
    <text evidence="6">The sequence shown here is derived from an EMBL/GenBank/DDBJ whole genome shotgun (WGS) entry which is preliminary data.</text>
</comment>
<dbReference type="GO" id="GO:0004174">
    <property type="term" value="F:electron-transferring-flavoprotein dehydrogenase activity"/>
    <property type="evidence" value="ECO:0007669"/>
    <property type="project" value="TreeGrafter"/>
</dbReference>
<keyword evidence="4" id="KW-0560">Oxidoreductase</keyword>
<accession>A0A9P9DUY0</accession>
<dbReference type="EMBL" id="JAGMWT010000007">
    <property type="protein sequence ID" value="KAH7125519.1"/>
    <property type="molecule type" value="Genomic_DNA"/>
</dbReference>
<evidence type="ECO:0000256" key="3">
    <source>
        <dbReference type="ARBA" id="ARBA00022827"/>
    </source>
</evidence>
<keyword evidence="3" id="KW-0274">FAD</keyword>
<protein>
    <recommendedName>
        <fullName evidence="5">FAD/NAD(P)-binding domain-containing protein</fullName>
    </recommendedName>
</protein>
<organism evidence="6 7">
    <name type="scientific">Dendryphion nanum</name>
    <dbReference type="NCBI Taxonomy" id="256645"/>
    <lineage>
        <taxon>Eukaryota</taxon>
        <taxon>Fungi</taxon>
        <taxon>Dikarya</taxon>
        <taxon>Ascomycota</taxon>
        <taxon>Pezizomycotina</taxon>
        <taxon>Dothideomycetes</taxon>
        <taxon>Pleosporomycetidae</taxon>
        <taxon>Pleosporales</taxon>
        <taxon>Torulaceae</taxon>
        <taxon>Dendryphion</taxon>
    </lineage>
</organism>
<dbReference type="InterPro" id="IPR023753">
    <property type="entry name" value="FAD/NAD-binding_dom"/>
</dbReference>
<dbReference type="InterPro" id="IPR036188">
    <property type="entry name" value="FAD/NAD-bd_sf"/>
</dbReference>
<dbReference type="Proteomes" id="UP000700596">
    <property type="component" value="Unassembled WGS sequence"/>
</dbReference>